<reference evidence="1 2" key="1">
    <citation type="submission" date="2018-11" db="EMBL/GenBank/DDBJ databases">
        <title>Flavobacterium sp. nov., YIM 102600 draft genome.</title>
        <authorList>
            <person name="Li G."/>
            <person name="Jiang Y."/>
        </authorList>
    </citation>
    <scope>NUCLEOTIDE SEQUENCE [LARGE SCALE GENOMIC DNA]</scope>
    <source>
        <strain evidence="1 2">YIM 102600</strain>
    </source>
</reference>
<gene>
    <name evidence="1" type="ORF">EG849_03785</name>
</gene>
<organism evidence="1 2">
    <name type="scientific">Flavobacterium macacae</name>
    <dbReference type="NCBI Taxonomy" id="2488993"/>
    <lineage>
        <taxon>Bacteria</taxon>
        <taxon>Pseudomonadati</taxon>
        <taxon>Bacteroidota</taxon>
        <taxon>Flavobacteriia</taxon>
        <taxon>Flavobacteriales</taxon>
        <taxon>Flavobacteriaceae</taxon>
        <taxon>Flavobacterium</taxon>
    </lineage>
</organism>
<dbReference type="PROSITE" id="PS51257">
    <property type="entry name" value="PROKAR_LIPOPROTEIN"/>
    <property type="match status" value="1"/>
</dbReference>
<dbReference type="AlphaFoldDB" id="A0A3P3WHS9"/>
<accession>A0A3P3WHS9</accession>
<evidence type="ECO:0000313" key="2">
    <source>
        <dbReference type="Proteomes" id="UP000271937"/>
    </source>
</evidence>
<comment type="caution">
    <text evidence="1">The sequence shown here is derived from an EMBL/GenBank/DDBJ whole genome shotgun (WGS) entry which is preliminary data.</text>
</comment>
<protein>
    <submittedName>
        <fullName evidence="1">Uncharacterized protein</fullName>
    </submittedName>
</protein>
<sequence length="203" mass="22940">MKSIITALAFSLVLVSCNKEEKKRKGVDYNAAKAELALTAEQEKSYDEVVAKYAKIAEESKAAATDGAKPDRVEMFKKMEERNVQQTADMAAFLNEAQLQKYSDFVAKNSRKRPRYDDALLAKIKTDLALDEQQAKMLEAANNAFEKAYQDAHDLYHGNGELAKEYWDKYDAERKNAMKQVLSEEQNTAFLELVKGQKPAAKK</sequence>
<keyword evidence="2" id="KW-1185">Reference proteome</keyword>
<dbReference type="OrthoDB" id="1121927at2"/>
<dbReference type="EMBL" id="RQVR01000003">
    <property type="protein sequence ID" value="RRJ93439.1"/>
    <property type="molecule type" value="Genomic_DNA"/>
</dbReference>
<proteinExistence type="predicted"/>
<name>A0A3P3WHS9_9FLAO</name>
<evidence type="ECO:0000313" key="1">
    <source>
        <dbReference type="EMBL" id="RRJ93439.1"/>
    </source>
</evidence>
<dbReference type="RefSeq" id="WP_125011756.1">
    <property type="nucleotide sequence ID" value="NZ_RQVR01000003.1"/>
</dbReference>
<dbReference type="Proteomes" id="UP000271937">
    <property type="component" value="Unassembled WGS sequence"/>
</dbReference>